<protein>
    <recommendedName>
        <fullName evidence="3">L-aminoadipate-semialdehyde dehydrogenase-phosphopantetheinyl transferase</fullName>
        <ecNumber evidence="2">2.7.8.7</ecNumber>
    </recommendedName>
    <alternativeName>
        <fullName evidence="5">4'-phosphopantetheinyl transferase</fullName>
    </alternativeName>
    <alternativeName>
        <fullName evidence="6">Alpha-aminoadipic semialdehyde dehydrogenase-phosphopantetheinyl transferase</fullName>
    </alternativeName>
</protein>
<dbReference type="SUPFAM" id="SSF56214">
    <property type="entry name" value="4'-phosphopantetheinyl transferase"/>
    <property type="match status" value="2"/>
</dbReference>
<dbReference type="EMBL" id="JAIZAY010000015">
    <property type="protein sequence ID" value="KAJ8028017.1"/>
    <property type="molecule type" value="Genomic_DNA"/>
</dbReference>
<dbReference type="InterPro" id="IPR055066">
    <property type="entry name" value="AASDHPPT_N"/>
</dbReference>
<keyword evidence="12" id="KW-1185">Reference proteome</keyword>
<evidence type="ECO:0000313" key="11">
    <source>
        <dbReference type="EMBL" id="KAJ8028017.1"/>
    </source>
</evidence>
<dbReference type="InterPro" id="IPR037143">
    <property type="entry name" value="4-PPantetheinyl_Trfase_dom_sf"/>
</dbReference>
<evidence type="ECO:0000256" key="2">
    <source>
        <dbReference type="ARBA" id="ARBA00013172"/>
    </source>
</evidence>
<evidence type="ECO:0000256" key="1">
    <source>
        <dbReference type="ARBA" id="ARBA00006195"/>
    </source>
</evidence>
<feature type="domain" description="4'-phosphopantetheinyl transferase N-terminal" evidence="10">
    <location>
        <begin position="12"/>
        <end position="107"/>
    </location>
</feature>
<dbReference type="GO" id="GO:0008897">
    <property type="term" value="F:holo-[acyl-carrier-protein] synthase activity"/>
    <property type="evidence" value="ECO:0007669"/>
    <property type="project" value="UniProtKB-EC"/>
</dbReference>
<evidence type="ECO:0000256" key="3">
    <source>
        <dbReference type="ARBA" id="ARBA00016301"/>
    </source>
</evidence>
<keyword evidence="4 11" id="KW-0808">Transferase</keyword>
<sequence>MGSVRWAFNFMTWKPTKTEWMLAAQCIQPEEKTRIGKFYYKKDAKSSMIGRCMLRKVITETLEVPWDSFTLTRTEKEKPVLKDLSLSKSLCFNVAHQGDYTVLAAEMDMQCGVDVMKVERPRAQSVPEYFRLMKRQFTTQEWQTIKTPDSEYEQLQLFYRFWCLKESYIKAIGIGLGFDLTRIDFHMKTLSLDVGEAVSDTVLYLDGTLTSPPWVFQETRLDKNHFVAVGLKKTSQETSIHQALETPIKFLTFEELMQSAKPLMAEDLEYWLEFDKKEEMPNLQRKDDL</sequence>
<dbReference type="EC" id="2.7.8.7" evidence="2"/>
<dbReference type="OrthoDB" id="26719at2759"/>
<dbReference type="Proteomes" id="UP001152320">
    <property type="component" value="Chromosome 15"/>
</dbReference>
<evidence type="ECO:0000259" key="10">
    <source>
        <dbReference type="Pfam" id="PF22624"/>
    </source>
</evidence>
<dbReference type="PANTHER" id="PTHR12215:SF10">
    <property type="entry name" value="L-AMINOADIPATE-SEMIALDEHYDE DEHYDROGENASE-PHOSPHOPANTETHEINYL TRANSFERASE"/>
    <property type="match status" value="1"/>
</dbReference>
<evidence type="ECO:0000256" key="7">
    <source>
        <dbReference type="ARBA" id="ARBA00048641"/>
    </source>
</evidence>
<evidence type="ECO:0000256" key="6">
    <source>
        <dbReference type="ARBA" id="ARBA00033443"/>
    </source>
</evidence>
<feature type="domain" description="4'-phosphopantetheinyl transferase" evidence="9">
    <location>
        <begin position="111"/>
        <end position="186"/>
    </location>
</feature>
<dbReference type="AlphaFoldDB" id="A0A9Q1GWG1"/>
<name>A0A9Q1GWG1_HOLLE</name>
<organism evidence="11 12">
    <name type="scientific">Holothuria leucospilota</name>
    <name type="common">Black long sea cucumber</name>
    <name type="synonym">Mertensiothuria leucospilota</name>
    <dbReference type="NCBI Taxonomy" id="206669"/>
    <lineage>
        <taxon>Eukaryota</taxon>
        <taxon>Metazoa</taxon>
        <taxon>Echinodermata</taxon>
        <taxon>Eleutherozoa</taxon>
        <taxon>Echinozoa</taxon>
        <taxon>Holothuroidea</taxon>
        <taxon>Aspidochirotacea</taxon>
        <taxon>Aspidochirotida</taxon>
        <taxon>Holothuriidae</taxon>
        <taxon>Holothuria</taxon>
    </lineage>
</organism>
<proteinExistence type="inferred from homology"/>
<dbReference type="GO" id="GO:0019878">
    <property type="term" value="P:lysine biosynthetic process via aminoadipic acid"/>
    <property type="evidence" value="ECO:0007669"/>
    <property type="project" value="TreeGrafter"/>
</dbReference>
<dbReference type="Gene3D" id="3.90.470.20">
    <property type="entry name" value="4'-phosphopantetheinyl transferase domain"/>
    <property type="match status" value="2"/>
</dbReference>
<dbReference type="GO" id="GO:0000287">
    <property type="term" value="F:magnesium ion binding"/>
    <property type="evidence" value="ECO:0007669"/>
    <property type="project" value="InterPro"/>
</dbReference>
<gene>
    <name evidence="11" type="ORF">HOLleu_30138</name>
</gene>
<comment type="catalytic activity">
    <reaction evidence="7">
        <text>apo-[ACP] + CoA = holo-[ACP] + adenosine 3',5'-bisphosphate + H(+)</text>
        <dbReference type="Rhea" id="RHEA:12068"/>
        <dbReference type="Rhea" id="RHEA-COMP:9685"/>
        <dbReference type="Rhea" id="RHEA-COMP:9690"/>
        <dbReference type="ChEBI" id="CHEBI:15378"/>
        <dbReference type="ChEBI" id="CHEBI:29999"/>
        <dbReference type="ChEBI" id="CHEBI:57287"/>
        <dbReference type="ChEBI" id="CHEBI:58343"/>
        <dbReference type="ChEBI" id="CHEBI:64479"/>
        <dbReference type="EC" id="2.7.8.7"/>
    </reaction>
    <physiologicalReaction direction="left-to-right" evidence="7">
        <dbReference type="Rhea" id="RHEA:12069"/>
    </physiologicalReaction>
</comment>
<dbReference type="FunFam" id="3.90.470.20:FF:000003">
    <property type="entry name" value="L-aminoadipate-semialdehyde dehydrogenase-phosphopantetheinyl transferase"/>
    <property type="match status" value="1"/>
</dbReference>
<evidence type="ECO:0000256" key="8">
    <source>
        <dbReference type="ARBA" id="ARBA00048794"/>
    </source>
</evidence>
<dbReference type="InterPro" id="IPR008278">
    <property type="entry name" value="4-PPantetheinyl_Trfase_dom"/>
</dbReference>
<dbReference type="Pfam" id="PF22624">
    <property type="entry name" value="AASDHPPT_N"/>
    <property type="match status" value="1"/>
</dbReference>
<dbReference type="GO" id="GO:0005829">
    <property type="term" value="C:cytosol"/>
    <property type="evidence" value="ECO:0007669"/>
    <property type="project" value="TreeGrafter"/>
</dbReference>
<evidence type="ECO:0000256" key="4">
    <source>
        <dbReference type="ARBA" id="ARBA00022679"/>
    </source>
</evidence>
<comment type="catalytic activity">
    <reaction evidence="8">
        <text>apo-[ACP] + acetyl-CoA = acetyl-[ACP] + adenosine 3',5'-bisphosphate + H(+)</text>
        <dbReference type="Rhea" id="RHEA:46564"/>
        <dbReference type="Rhea" id="RHEA-COMP:9621"/>
        <dbReference type="Rhea" id="RHEA-COMP:9690"/>
        <dbReference type="ChEBI" id="CHEBI:15378"/>
        <dbReference type="ChEBI" id="CHEBI:29999"/>
        <dbReference type="ChEBI" id="CHEBI:57288"/>
        <dbReference type="ChEBI" id="CHEBI:58343"/>
        <dbReference type="ChEBI" id="CHEBI:78446"/>
    </reaction>
    <physiologicalReaction direction="left-to-right" evidence="8">
        <dbReference type="Rhea" id="RHEA:46565"/>
    </physiologicalReaction>
</comment>
<dbReference type="InterPro" id="IPR050559">
    <property type="entry name" value="P-Pant_transferase_sf"/>
</dbReference>
<comment type="caution">
    <text evidence="11">The sequence shown here is derived from an EMBL/GenBank/DDBJ whole genome shotgun (WGS) entry which is preliminary data.</text>
</comment>
<dbReference type="PANTHER" id="PTHR12215">
    <property type="entry name" value="PHOSPHOPANTETHEINE TRANSFERASE"/>
    <property type="match status" value="1"/>
</dbReference>
<evidence type="ECO:0000313" key="12">
    <source>
        <dbReference type="Proteomes" id="UP001152320"/>
    </source>
</evidence>
<reference evidence="11" key="1">
    <citation type="submission" date="2021-10" db="EMBL/GenBank/DDBJ databases">
        <title>Tropical sea cucumber genome reveals ecological adaptation and Cuvierian tubules defense mechanism.</title>
        <authorList>
            <person name="Chen T."/>
        </authorList>
    </citation>
    <scope>NUCLEOTIDE SEQUENCE</scope>
    <source>
        <strain evidence="11">Nanhai2018</strain>
        <tissue evidence="11">Muscle</tissue>
    </source>
</reference>
<evidence type="ECO:0000259" key="9">
    <source>
        <dbReference type="Pfam" id="PF01648"/>
    </source>
</evidence>
<evidence type="ECO:0000256" key="5">
    <source>
        <dbReference type="ARBA" id="ARBA00030484"/>
    </source>
</evidence>
<accession>A0A9Q1GWG1</accession>
<comment type="similarity">
    <text evidence="1">Belongs to the P-Pant transferase superfamily. AcpS family.</text>
</comment>
<dbReference type="Pfam" id="PF01648">
    <property type="entry name" value="ACPS"/>
    <property type="match status" value="1"/>
</dbReference>